<protein>
    <recommendedName>
        <fullName evidence="4">DUF3592 domain-containing protein</fullName>
    </recommendedName>
</protein>
<sequence>MGHLRSTVWGPAEFVGLPPWWLTVEGLLAGCVAAGAIVGAALAGAWYGVPGLADGEGGLVCAGALVLYLCVVRAGRALIGIVAVLGICLALQTPQAAVGVVLAQRGQVESVVVTAVEGGPGAVSSRGRYLCAVADRDGVPLKVRLWRGCGQATRPGDALAMVYDPKGQVPPRGVEAGASPSHPLRSLGGWAAALVAACTVAVVRSFRLAHTASHGPAASGAPGDDPAAAS</sequence>
<dbReference type="AlphaFoldDB" id="A0A7M2SYA2"/>
<dbReference type="KEGG" id="sfeu:IM697_31020"/>
<dbReference type="Proteomes" id="UP000594205">
    <property type="component" value="Chromosome"/>
</dbReference>
<feature type="transmembrane region" description="Helical" evidence="1">
    <location>
        <begin position="20"/>
        <end position="47"/>
    </location>
</feature>
<keyword evidence="1" id="KW-0812">Transmembrane</keyword>
<name>A0A7M2SYA2_9ACTN</name>
<feature type="transmembrane region" description="Helical" evidence="1">
    <location>
        <begin position="59"/>
        <end position="92"/>
    </location>
</feature>
<keyword evidence="1" id="KW-0472">Membrane</keyword>
<keyword evidence="3" id="KW-1185">Reference proteome</keyword>
<accession>A0A7M2SYA2</accession>
<keyword evidence="1" id="KW-1133">Transmembrane helix</keyword>
<dbReference type="EMBL" id="CP063373">
    <property type="protein sequence ID" value="QOV41390.1"/>
    <property type="molecule type" value="Genomic_DNA"/>
</dbReference>
<proteinExistence type="predicted"/>
<evidence type="ECO:0000313" key="2">
    <source>
        <dbReference type="EMBL" id="QOV41390.1"/>
    </source>
</evidence>
<evidence type="ECO:0008006" key="4">
    <source>
        <dbReference type="Google" id="ProtNLM"/>
    </source>
</evidence>
<gene>
    <name evidence="2" type="ORF">IM697_31020</name>
</gene>
<reference evidence="2 3" key="1">
    <citation type="submission" date="2020-10" db="EMBL/GenBank/DDBJ databases">
        <title>Streptomyces ferrugineus complate genome analysis.</title>
        <authorList>
            <person name="Anwar N."/>
        </authorList>
    </citation>
    <scope>NUCLEOTIDE SEQUENCE [LARGE SCALE GENOMIC DNA]</scope>
    <source>
        <strain evidence="2 3">CCTCC AA2014009</strain>
    </source>
</reference>
<evidence type="ECO:0000313" key="3">
    <source>
        <dbReference type="Proteomes" id="UP000594205"/>
    </source>
</evidence>
<evidence type="ECO:0000256" key="1">
    <source>
        <dbReference type="SAM" id="Phobius"/>
    </source>
</evidence>
<organism evidence="2 3">
    <name type="scientific">Streptomyces ferrugineus</name>
    <dbReference type="NCBI Taxonomy" id="1413221"/>
    <lineage>
        <taxon>Bacteria</taxon>
        <taxon>Bacillati</taxon>
        <taxon>Actinomycetota</taxon>
        <taxon>Actinomycetes</taxon>
        <taxon>Kitasatosporales</taxon>
        <taxon>Streptomycetaceae</taxon>
        <taxon>Streptomyces</taxon>
    </lineage>
</organism>